<evidence type="ECO:0000313" key="2">
    <source>
        <dbReference type="EMBL" id="NCI48998.1"/>
    </source>
</evidence>
<dbReference type="InterPro" id="IPR010359">
    <property type="entry name" value="IrrE_HExxH"/>
</dbReference>
<sequence length="369" mass="43004">MSRLEVDINPHILKWAREESGFNVSDIAAKLEVSTDHYELWEEKGKKIPFGKLKAISTQFKRQLAVFFLSDIPKKSNKPKDYRNLSNSQSKLSREVLMVMRDVTYFRQTALEMQGQEYWQQKSKPLAGIDNIKNDNNALATWLREHLKISVEEQTSWKSDSEAYRNWRQAIENHLGILVFQFAMPLSEVQGFCFTDFQPYAIVVNSKYKYNNRLFTLFHELGHIFRHHSGICLPDNVREKQEEEYSCNNLAGKFLIPDETLVATDQLSQIQMHSNKLRVSREVYLRRLREEHKISDPKFFSLLKTIRASYRPETKKKTKFGIKPEVLSRASRGETFFNLVLDGVNQNKISYTKASSVLNLKVSKILNAV</sequence>
<evidence type="ECO:0000313" key="3">
    <source>
        <dbReference type="Proteomes" id="UP000753802"/>
    </source>
</evidence>
<dbReference type="Proteomes" id="UP000753802">
    <property type="component" value="Unassembled WGS sequence"/>
</dbReference>
<name>A0ABW9ZUU9_9BACT</name>
<dbReference type="PANTHER" id="PTHR43236:SF2">
    <property type="entry name" value="BLL0069 PROTEIN"/>
    <property type="match status" value="1"/>
</dbReference>
<dbReference type="Gene3D" id="1.10.10.2910">
    <property type="match status" value="1"/>
</dbReference>
<proteinExistence type="predicted"/>
<evidence type="ECO:0000259" key="1">
    <source>
        <dbReference type="Pfam" id="PF06114"/>
    </source>
</evidence>
<dbReference type="InterPro" id="IPR010982">
    <property type="entry name" value="Lambda_DNA-bd_dom_sf"/>
</dbReference>
<dbReference type="SUPFAM" id="SSF47413">
    <property type="entry name" value="lambda repressor-like DNA-binding domains"/>
    <property type="match status" value="1"/>
</dbReference>
<keyword evidence="3" id="KW-1185">Reference proteome</keyword>
<feature type="domain" description="IrrE N-terminal-like" evidence="1">
    <location>
        <begin position="174"/>
        <end position="288"/>
    </location>
</feature>
<protein>
    <submittedName>
        <fullName evidence="2">ImmA/IrrE family metallo-endopeptidase</fullName>
    </submittedName>
</protein>
<gene>
    <name evidence="2" type="ORF">GWC95_03635</name>
</gene>
<dbReference type="Pfam" id="PF06114">
    <property type="entry name" value="Peptidase_M78"/>
    <property type="match status" value="1"/>
</dbReference>
<dbReference type="RefSeq" id="WP_161817299.1">
    <property type="nucleotide sequence ID" value="NZ_JAACJS010000002.1"/>
</dbReference>
<organism evidence="2 3">
    <name type="scientific">Sediminibacterium roseum</name>
    <dbReference type="NCBI Taxonomy" id="1978412"/>
    <lineage>
        <taxon>Bacteria</taxon>
        <taxon>Pseudomonadati</taxon>
        <taxon>Bacteroidota</taxon>
        <taxon>Chitinophagia</taxon>
        <taxon>Chitinophagales</taxon>
        <taxon>Chitinophagaceae</taxon>
        <taxon>Sediminibacterium</taxon>
    </lineage>
</organism>
<comment type="caution">
    <text evidence="2">The sequence shown here is derived from an EMBL/GenBank/DDBJ whole genome shotgun (WGS) entry which is preliminary data.</text>
</comment>
<dbReference type="InterPro" id="IPR052345">
    <property type="entry name" value="Rad_response_metalloprotease"/>
</dbReference>
<reference evidence="2 3" key="1">
    <citation type="submission" date="2020-01" db="EMBL/GenBank/DDBJ databases">
        <title>Genome analysis.</title>
        <authorList>
            <person name="Wu S."/>
            <person name="Wang G."/>
        </authorList>
    </citation>
    <scope>NUCLEOTIDE SEQUENCE [LARGE SCALE GENOMIC DNA]</scope>
    <source>
        <strain evidence="2 3">SYL130</strain>
    </source>
</reference>
<dbReference type="EMBL" id="JAACJS010000002">
    <property type="protein sequence ID" value="NCI48998.1"/>
    <property type="molecule type" value="Genomic_DNA"/>
</dbReference>
<accession>A0ABW9ZUU9</accession>
<dbReference type="PANTHER" id="PTHR43236">
    <property type="entry name" value="ANTITOXIN HIGA1"/>
    <property type="match status" value="1"/>
</dbReference>